<dbReference type="SUPFAM" id="SSF54277">
    <property type="entry name" value="CAD &amp; PB1 domains"/>
    <property type="match status" value="1"/>
</dbReference>
<feature type="region of interest" description="Disordered" evidence="4">
    <location>
        <begin position="1"/>
        <end position="27"/>
    </location>
</feature>
<name>A0A5P1FJT8_ASPOF</name>
<organism evidence="6 7">
    <name type="scientific">Asparagus officinalis</name>
    <name type="common">Garden asparagus</name>
    <dbReference type="NCBI Taxonomy" id="4686"/>
    <lineage>
        <taxon>Eukaryota</taxon>
        <taxon>Viridiplantae</taxon>
        <taxon>Streptophyta</taxon>
        <taxon>Embryophyta</taxon>
        <taxon>Tracheophyta</taxon>
        <taxon>Spermatophyta</taxon>
        <taxon>Magnoliopsida</taxon>
        <taxon>Liliopsida</taxon>
        <taxon>Asparagales</taxon>
        <taxon>Asparagaceae</taxon>
        <taxon>Asparagoideae</taxon>
        <taxon>Asparagus</taxon>
    </lineage>
</organism>
<evidence type="ECO:0000256" key="3">
    <source>
        <dbReference type="PROSITE-ProRule" id="PRU00339"/>
    </source>
</evidence>
<dbReference type="Gramene" id="ONK77983">
    <property type="protein sequence ID" value="ONK77983"/>
    <property type="gene ID" value="A4U43_C02F12990"/>
</dbReference>
<dbReference type="InterPro" id="IPR011990">
    <property type="entry name" value="TPR-like_helical_dom_sf"/>
</dbReference>
<dbReference type="SMART" id="SM00028">
    <property type="entry name" value="TPR"/>
    <property type="match status" value="3"/>
</dbReference>
<dbReference type="InterPro" id="IPR053793">
    <property type="entry name" value="PB1-like"/>
</dbReference>
<dbReference type="OMA" id="ADGHDME"/>
<dbReference type="Gene3D" id="3.10.20.90">
    <property type="entry name" value="Phosphatidylinositol 3-kinase Catalytic Subunit, Chain A, domain 1"/>
    <property type="match status" value="1"/>
</dbReference>
<evidence type="ECO:0000256" key="1">
    <source>
        <dbReference type="ARBA" id="ARBA00022737"/>
    </source>
</evidence>
<feature type="compositionally biased region" description="Basic residues" evidence="4">
    <location>
        <begin position="1"/>
        <end position="11"/>
    </location>
</feature>
<evidence type="ECO:0000313" key="6">
    <source>
        <dbReference type="EMBL" id="ONK77983.1"/>
    </source>
</evidence>
<gene>
    <name evidence="6" type="ORF">A4U43_C02F12990</name>
</gene>
<dbReference type="CDD" id="cd05992">
    <property type="entry name" value="PB1"/>
    <property type="match status" value="1"/>
</dbReference>
<feature type="repeat" description="TPR" evidence="3">
    <location>
        <begin position="43"/>
        <end position="76"/>
    </location>
</feature>
<dbReference type="InterPro" id="IPR000270">
    <property type="entry name" value="PB1_dom"/>
</dbReference>
<dbReference type="SMART" id="SM00666">
    <property type="entry name" value="PB1"/>
    <property type="match status" value="1"/>
</dbReference>
<dbReference type="PANTHER" id="PTHR46183">
    <property type="entry name" value="PROTEIN CLMP1"/>
    <property type="match status" value="1"/>
</dbReference>
<dbReference type="PROSITE" id="PS51745">
    <property type="entry name" value="PB1"/>
    <property type="match status" value="1"/>
</dbReference>
<keyword evidence="2 3" id="KW-0802">TPR repeat</keyword>
<dbReference type="PROSITE" id="PS50005">
    <property type="entry name" value="TPR"/>
    <property type="match status" value="2"/>
</dbReference>
<dbReference type="Pfam" id="PF00564">
    <property type="entry name" value="PB1"/>
    <property type="match status" value="1"/>
</dbReference>
<dbReference type="PANTHER" id="PTHR46183:SF4">
    <property type="entry name" value="PROTEIN PHOX4"/>
    <property type="match status" value="1"/>
</dbReference>
<keyword evidence="7" id="KW-1185">Reference proteome</keyword>
<dbReference type="AlphaFoldDB" id="A0A5P1FJT8"/>
<accession>A0A5P1FJT8</accession>
<dbReference type="EMBL" id="CM007382">
    <property type="protein sequence ID" value="ONK77983.1"/>
    <property type="molecule type" value="Genomic_DNA"/>
</dbReference>
<dbReference type="Proteomes" id="UP000243459">
    <property type="component" value="Chromosome 2"/>
</dbReference>
<reference evidence="7" key="1">
    <citation type="journal article" date="2017" name="Nat. Commun.">
        <title>The asparagus genome sheds light on the origin and evolution of a young Y chromosome.</title>
        <authorList>
            <person name="Harkess A."/>
            <person name="Zhou J."/>
            <person name="Xu C."/>
            <person name="Bowers J.E."/>
            <person name="Van der Hulst R."/>
            <person name="Ayyampalayam S."/>
            <person name="Mercati F."/>
            <person name="Riccardi P."/>
            <person name="McKain M.R."/>
            <person name="Kakrana A."/>
            <person name="Tang H."/>
            <person name="Ray J."/>
            <person name="Groenendijk J."/>
            <person name="Arikit S."/>
            <person name="Mathioni S.M."/>
            <person name="Nakano M."/>
            <person name="Shan H."/>
            <person name="Telgmann-Rauber A."/>
            <person name="Kanno A."/>
            <person name="Yue Z."/>
            <person name="Chen H."/>
            <person name="Li W."/>
            <person name="Chen Y."/>
            <person name="Xu X."/>
            <person name="Zhang Y."/>
            <person name="Luo S."/>
            <person name="Chen H."/>
            <person name="Gao J."/>
            <person name="Mao Z."/>
            <person name="Pires J.C."/>
            <person name="Luo M."/>
            <person name="Kudrna D."/>
            <person name="Wing R.A."/>
            <person name="Meyers B.C."/>
            <person name="Yi K."/>
            <person name="Kong H."/>
            <person name="Lavrijsen P."/>
            <person name="Sunseri F."/>
            <person name="Falavigna A."/>
            <person name="Ye Y."/>
            <person name="Leebens-Mack J.H."/>
            <person name="Chen G."/>
        </authorList>
    </citation>
    <scope>NUCLEOTIDE SEQUENCE [LARGE SCALE GENOMIC DNA]</scope>
    <source>
        <strain evidence="7">cv. DH0086</strain>
    </source>
</reference>
<proteinExistence type="predicted"/>
<keyword evidence="1" id="KW-0677">Repeat</keyword>
<evidence type="ECO:0000259" key="5">
    <source>
        <dbReference type="PROSITE" id="PS51745"/>
    </source>
</evidence>
<sequence>MGKPTTKKKKGSVNGKSTDSTNIKHNSSPKMFDEDTTIFIDMSQDMKEEGNKIFQKRDYEGAVVLYEKAIKLLPKNHTNIAYLRSNLAACYMHMVPSEFRQAINECNLALEASSNYSKALLKRARCYEALNRFESACKDIDSVLALEPNNITALEILERIKLEMEKKGIMLDDKEMVPPLQIPIVSEKTVKEKSKRKKSHKVEDKVFSEIKSFKKEKPMKIVKLVFGEDIRCVQLPECCSIMQVKEVVRNRFPRLKAIFVKYKDKEGDLITITTTEELRWAEESADPQGSMRLYIVEVNNNNMEHESFMSEEGAKVPETARKPDQNFFSFSDSGSMKYSEAEGPSPCIDNWIIQFARLFKNHVGINSDACLDLHELGMKLYSEAIEDATTSEEA</sequence>
<protein>
    <recommendedName>
        <fullName evidence="5">PB1 domain-containing protein</fullName>
    </recommendedName>
</protein>
<feature type="domain" description="PB1" evidence="5">
    <location>
        <begin position="219"/>
        <end position="298"/>
    </location>
</feature>
<dbReference type="InterPro" id="IPR044517">
    <property type="entry name" value="PHOX1-4"/>
</dbReference>
<dbReference type="Gene3D" id="1.25.40.10">
    <property type="entry name" value="Tetratricopeptide repeat domain"/>
    <property type="match status" value="1"/>
</dbReference>
<dbReference type="InterPro" id="IPR019734">
    <property type="entry name" value="TPR_rpt"/>
</dbReference>
<dbReference type="SUPFAM" id="SSF48452">
    <property type="entry name" value="TPR-like"/>
    <property type="match status" value="1"/>
</dbReference>
<feature type="compositionally biased region" description="Polar residues" evidence="4">
    <location>
        <begin position="14"/>
        <end position="27"/>
    </location>
</feature>
<evidence type="ECO:0000256" key="2">
    <source>
        <dbReference type="ARBA" id="ARBA00022803"/>
    </source>
</evidence>
<feature type="repeat" description="TPR" evidence="3">
    <location>
        <begin position="117"/>
        <end position="150"/>
    </location>
</feature>
<evidence type="ECO:0000313" key="7">
    <source>
        <dbReference type="Proteomes" id="UP000243459"/>
    </source>
</evidence>
<evidence type="ECO:0000256" key="4">
    <source>
        <dbReference type="SAM" id="MobiDB-lite"/>
    </source>
</evidence>